<accession>A0A232ETB6</accession>
<evidence type="ECO:0000313" key="1">
    <source>
        <dbReference type="EMBL" id="OXU21591.1"/>
    </source>
</evidence>
<proteinExistence type="predicted"/>
<evidence type="ECO:0000313" key="2">
    <source>
        <dbReference type="Proteomes" id="UP000215335"/>
    </source>
</evidence>
<dbReference type="AlphaFoldDB" id="A0A232ETB6"/>
<sequence>MQLKCEWRDVRFTKNGSVTDDGGPMD</sequence>
<dbReference type="Proteomes" id="UP000215335">
    <property type="component" value="Unassembled WGS sequence"/>
</dbReference>
<protein>
    <submittedName>
        <fullName evidence="1">Uncharacterized protein</fullName>
    </submittedName>
</protein>
<comment type="caution">
    <text evidence="1">The sequence shown here is derived from an EMBL/GenBank/DDBJ whole genome shotgun (WGS) entry which is preliminary data.</text>
</comment>
<gene>
    <name evidence="1" type="ORF">TSAR_006666</name>
</gene>
<keyword evidence="2" id="KW-1185">Reference proteome</keyword>
<organism evidence="1 2">
    <name type="scientific">Trichomalopsis sarcophagae</name>
    <dbReference type="NCBI Taxonomy" id="543379"/>
    <lineage>
        <taxon>Eukaryota</taxon>
        <taxon>Metazoa</taxon>
        <taxon>Ecdysozoa</taxon>
        <taxon>Arthropoda</taxon>
        <taxon>Hexapoda</taxon>
        <taxon>Insecta</taxon>
        <taxon>Pterygota</taxon>
        <taxon>Neoptera</taxon>
        <taxon>Endopterygota</taxon>
        <taxon>Hymenoptera</taxon>
        <taxon>Apocrita</taxon>
        <taxon>Proctotrupomorpha</taxon>
        <taxon>Chalcidoidea</taxon>
        <taxon>Pteromalidae</taxon>
        <taxon>Pteromalinae</taxon>
        <taxon>Trichomalopsis</taxon>
    </lineage>
</organism>
<reference evidence="1 2" key="1">
    <citation type="journal article" date="2017" name="Curr. Biol.">
        <title>The Evolution of Venom by Co-option of Single-Copy Genes.</title>
        <authorList>
            <person name="Martinson E.O."/>
            <person name="Mrinalini"/>
            <person name="Kelkar Y.D."/>
            <person name="Chang C.H."/>
            <person name="Werren J.H."/>
        </authorList>
    </citation>
    <scope>NUCLEOTIDE SEQUENCE [LARGE SCALE GENOMIC DNA]</scope>
    <source>
        <strain evidence="1 2">Alberta</strain>
        <tissue evidence="1">Whole body</tissue>
    </source>
</reference>
<dbReference type="EMBL" id="NNAY01002298">
    <property type="protein sequence ID" value="OXU21591.1"/>
    <property type="molecule type" value="Genomic_DNA"/>
</dbReference>
<name>A0A232ETB6_9HYME</name>